<evidence type="ECO:0000313" key="3">
    <source>
        <dbReference type="WBParaSite" id="PSAMB.scaffold2136size25138.g16517.t1"/>
    </source>
</evidence>
<name>A0A914VMW2_9BILA</name>
<reference evidence="3" key="1">
    <citation type="submission" date="2022-11" db="UniProtKB">
        <authorList>
            <consortium name="WormBaseParasite"/>
        </authorList>
    </citation>
    <scope>IDENTIFICATION</scope>
</reference>
<feature type="transmembrane region" description="Helical" evidence="1">
    <location>
        <begin position="55"/>
        <end position="77"/>
    </location>
</feature>
<evidence type="ECO:0000256" key="1">
    <source>
        <dbReference type="SAM" id="Phobius"/>
    </source>
</evidence>
<dbReference type="AlphaFoldDB" id="A0A914VMW2"/>
<proteinExistence type="predicted"/>
<keyword evidence="2" id="KW-1185">Reference proteome</keyword>
<accession>A0A914VMW2</accession>
<dbReference type="Proteomes" id="UP000887566">
    <property type="component" value="Unplaced"/>
</dbReference>
<keyword evidence="1" id="KW-1133">Transmembrane helix</keyword>
<dbReference type="GO" id="GO:0005789">
    <property type="term" value="C:endoplasmic reticulum membrane"/>
    <property type="evidence" value="ECO:0007669"/>
    <property type="project" value="InterPro"/>
</dbReference>
<sequence length="127" mass="13885">MGRSNAAGQQASFAPVDHYRKQLGREAHKVEKKAQRAVHKRIASKVDRASGTKTGFLLIALLLVVLMVAYLLVYVGLKYEDERVEAFVLALKAFIANYELSHIAISVAVAFAAAVAAFKFAAYKFGL</sequence>
<evidence type="ECO:0000313" key="2">
    <source>
        <dbReference type="Proteomes" id="UP000887566"/>
    </source>
</evidence>
<dbReference type="InterPro" id="IPR024842">
    <property type="entry name" value="TRIQK"/>
</dbReference>
<feature type="transmembrane region" description="Helical" evidence="1">
    <location>
        <begin position="100"/>
        <end position="122"/>
    </location>
</feature>
<dbReference type="Pfam" id="PF15168">
    <property type="entry name" value="TRIQK"/>
    <property type="match status" value="1"/>
</dbReference>
<keyword evidence="1" id="KW-0472">Membrane</keyword>
<dbReference type="WBParaSite" id="PSAMB.scaffold2136size25138.g16517.t1">
    <property type="protein sequence ID" value="PSAMB.scaffold2136size25138.g16517.t1"/>
    <property type="gene ID" value="PSAMB.scaffold2136size25138.g16517"/>
</dbReference>
<organism evidence="2 3">
    <name type="scientific">Plectus sambesii</name>
    <dbReference type="NCBI Taxonomy" id="2011161"/>
    <lineage>
        <taxon>Eukaryota</taxon>
        <taxon>Metazoa</taxon>
        <taxon>Ecdysozoa</taxon>
        <taxon>Nematoda</taxon>
        <taxon>Chromadorea</taxon>
        <taxon>Plectida</taxon>
        <taxon>Plectina</taxon>
        <taxon>Plectoidea</taxon>
        <taxon>Plectidae</taxon>
        <taxon>Plectus</taxon>
    </lineage>
</organism>
<protein>
    <submittedName>
        <fullName evidence="3">Triple QxxK/R motif-containing protein</fullName>
    </submittedName>
</protein>
<keyword evidence="1" id="KW-0812">Transmembrane</keyword>